<dbReference type="Proteomes" id="UP000032142">
    <property type="component" value="Unassembled WGS sequence"/>
</dbReference>
<keyword evidence="2" id="KW-1185">Reference proteome</keyword>
<dbReference type="EMBL" id="KN458661">
    <property type="protein sequence ID" value="KHG30619.1"/>
    <property type="molecule type" value="Genomic_DNA"/>
</dbReference>
<accession>A0A0B0Q1B5</accession>
<name>A0A0B0Q1B5_GOSAR</name>
<sequence>MTFVGPSLA</sequence>
<organism evidence="1 2">
    <name type="scientific">Gossypium arboreum</name>
    <name type="common">Tree cotton</name>
    <name type="synonym">Gossypium nanking</name>
    <dbReference type="NCBI Taxonomy" id="29729"/>
    <lineage>
        <taxon>Eukaryota</taxon>
        <taxon>Viridiplantae</taxon>
        <taxon>Streptophyta</taxon>
        <taxon>Embryophyta</taxon>
        <taxon>Tracheophyta</taxon>
        <taxon>Spermatophyta</taxon>
        <taxon>Magnoliopsida</taxon>
        <taxon>eudicotyledons</taxon>
        <taxon>Gunneridae</taxon>
        <taxon>Pentapetalae</taxon>
        <taxon>rosids</taxon>
        <taxon>malvids</taxon>
        <taxon>Malvales</taxon>
        <taxon>Malvaceae</taxon>
        <taxon>Malvoideae</taxon>
        <taxon>Gossypium</taxon>
    </lineage>
</organism>
<proteinExistence type="predicted"/>
<gene>
    <name evidence="1" type="ORF">F383_14744</name>
</gene>
<evidence type="ECO:0000313" key="1">
    <source>
        <dbReference type="EMBL" id="KHG30619.1"/>
    </source>
</evidence>
<reference evidence="2" key="1">
    <citation type="submission" date="2014-09" db="EMBL/GenBank/DDBJ databases">
        <authorList>
            <person name="Mudge J."/>
            <person name="Ramaraj T."/>
            <person name="Lindquist I.E."/>
            <person name="Bharti A.K."/>
            <person name="Sundararajan A."/>
            <person name="Cameron C.T."/>
            <person name="Woodward J.E."/>
            <person name="May G.D."/>
            <person name="Brubaker C."/>
            <person name="Broadhvest J."/>
            <person name="Wilkins T.A."/>
        </authorList>
    </citation>
    <scope>NUCLEOTIDE SEQUENCE</scope>
    <source>
        <strain evidence="2">cv. AKA8401</strain>
    </source>
</reference>
<protein>
    <submittedName>
        <fullName evidence="1">Uncharacterized protein</fullName>
    </submittedName>
</protein>
<evidence type="ECO:0000313" key="2">
    <source>
        <dbReference type="Proteomes" id="UP000032142"/>
    </source>
</evidence>